<dbReference type="Proteomes" id="UP000253769">
    <property type="component" value="Unassembled WGS sequence"/>
</dbReference>
<dbReference type="Gene3D" id="3.40.30.10">
    <property type="entry name" value="Glutaredoxin"/>
    <property type="match status" value="1"/>
</dbReference>
<dbReference type="InterPro" id="IPR036249">
    <property type="entry name" value="Thioredoxin-like_sf"/>
</dbReference>
<keyword evidence="6 7" id="KW-0676">Redox-active center</keyword>
<comment type="caution">
    <text evidence="10">The sequence shown here is derived from an EMBL/GenBank/DDBJ whole genome shotgun (WGS) entry which is preliminary data.</text>
</comment>
<feature type="chain" id="PRO_5016487501" description="Thiol:disulfide interchange protein" evidence="7">
    <location>
        <begin position="26"/>
        <end position="250"/>
    </location>
</feature>
<evidence type="ECO:0000256" key="1">
    <source>
        <dbReference type="ARBA" id="ARBA00004418"/>
    </source>
</evidence>
<dbReference type="EMBL" id="QQOH01000003">
    <property type="protein sequence ID" value="RDE19761.1"/>
    <property type="molecule type" value="Genomic_DNA"/>
</dbReference>
<evidence type="ECO:0000256" key="4">
    <source>
        <dbReference type="ARBA" id="ARBA00022764"/>
    </source>
</evidence>
<evidence type="ECO:0000259" key="9">
    <source>
        <dbReference type="Pfam" id="PF13098"/>
    </source>
</evidence>
<proteinExistence type="inferred from homology"/>
<gene>
    <name evidence="10" type="ORF">DV711_12850</name>
</gene>
<dbReference type="InterPro" id="IPR051470">
    <property type="entry name" value="Thiol:disulfide_interchange"/>
</dbReference>
<evidence type="ECO:0000256" key="3">
    <source>
        <dbReference type="ARBA" id="ARBA00022729"/>
    </source>
</evidence>
<dbReference type="PANTHER" id="PTHR35272">
    <property type="entry name" value="THIOL:DISULFIDE INTERCHANGE PROTEIN DSBC-RELATED"/>
    <property type="match status" value="1"/>
</dbReference>
<keyword evidence="5" id="KW-1015">Disulfide bond</keyword>
<dbReference type="OrthoDB" id="12976at2"/>
<reference evidence="10 11" key="1">
    <citation type="submission" date="2018-07" db="EMBL/GenBank/DDBJ databases">
        <title>Motiliproteus coralliicola sp. nov., a bacterium isolated from Coral.</title>
        <authorList>
            <person name="Wang G."/>
        </authorList>
    </citation>
    <scope>NUCLEOTIDE SEQUENCE [LARGE SCALE GENOMIC DNA]</scope>
    <source>
        <strain evidence="10 11">C34</strain>
    </source>
</reference>
<dbReference type="InterPro" id="IPR018950">
    <property type="entry name" value="DiS-bond_isomerase_DsbC/G_N"/>
</dbReference>
<protein>
    <recommendedName>
        <fullName evidence="7">Thiol:disulfide interchange protein</fullName>
    </recommendedName>
</protein>
<keyword evidence="4 7" id="KW-0574">Periplasm</keyword>
<name>A0A369WEJ5_9GAMM</name>
<evidence type="ECO:0000313" key="10">
    <source>
        <dbReference type="EMBL" id="RDE19761.1"/>
    </source>
</evidence>
<dbReference type="InterPro" id="IPR012336">
    <property type="entry name" value="Thioredoxin-like_fold"/>
</dbReference>
<keyword evidence="3 7" id="KW-0732">Signal</keyword>
<organism evidence="10 11">
    <name type="scientific">Motiliproteus coralliicola</name>
    <dbReference type="NCBI Taxonomy" id="2283196"/>
    <lineage>
        <taxon>Bacteria</taxon>
        <taxon>Pseudomonadati</taxon>
        <taxon>Pseudomonadota</taxon>
        <taxon>Gammaproteobacteria</taxon>
        <taxon>Oceanospirillales</taxon>
        <taxon>Oceanospirillaceae</taxon>
        <taxon>Motiliproteus</taxon>
    </lineage>
</organism>
<accession>A0A369WEJ5</accession>
<evidence type="ECO:0000259" key="8">
    <source>
        <dbReference type="Pfam" id="PF10411"/>
    </source>
</evidence>
<dbReference type="Pfam" id="PF13098">
    <property type="entry name" value="Thioredoxin_2"/>
    <property type="match status" value="1"/>
</dbReference>
<evidence type="ECO:0000256" key="5">
    <source>
        <dbReference type="ARBA" id="ARBA00023157"/>
    </source>
</evidence>
<comment type="similarity">
    <text evidence="2 7">Belongs to the thioredoxin family. DsbC subfamily.</text>
</comment>
<keyword evidence="11" id="KW-1185">Reference proteome</keyword>
<dbReference type="Pfam" id="PF10411">
    <property type="entry name" value="DsbC_N"/>
    <property type="match status" value="1"/>
</dbReference>
<dbReference type="PANTHER" id="PTHR35272:SF3">
    <property type="entry name" value="THIOL:DISULFIDE INTERCHANGE PROTEIN DSBC"/>
    <property type="match status" value="1"/>
</dbReference>
<comment type="subcellular location">
    <subcellularLocation>
        <location evidence="1 7">Periplasm</location>
    </subcellularLocation>
</comment>
<feature type="signal peptide" evidence="7">
    <location>
        <begin position="1"/>
        <end position="25"/>
    </location>
</feature>
<dbReference type="SUPFAM" id="SSF54423">
    <property type="entry name" value="DsbC/DsbG N-terminal domain-like"/>
    <property type="match status" value="1"/>
</dbReference>
<feature type="domain" description="Thioredoxin-like fold" evidence="9">
    <location>
        <begin position="122"/>
        <end position="245"/>
    </location>
</feature>
<dbReference type="CDD" id="cd03020">
    <property type="entry name" value="DsbA_DsbC_DsbG"/>
    <property type="match status" value="1"/>
</dbReference>
<evidence type="ECO:0000256" key="6">
    <source>
        <dbReference type="ARBA" id="ARBA00023284"/>
    </source>
</evidence>
<comment type="function">
    <text evidence="7">Required for disulfide bond formation in some periplasmic proteins. Acts by transferring its disulfide bond to other proteins and is reduced in the process.</text>
</comment>
<sequence>MRLSASLFSLPLSLSLLLGSSLLSAAEVSDSQRKLIVDKLQQVNPMIEVSAVKPSVIEGVVEVELSSGETLFSSPDASHFVLGNLYQLKKDRFVNLSKKRKDQYRAEALKGLDSDTYISFPAKGETKAVVYAFTDVDCGYCRKLHSEMEDYNKQGIEVRYLAFPRAGIGSGTYRQMVSVWCADDQHEAMTQSKSGARVASKSCDNPVADHYDLGQRFGVTGTPALVLESGRLMPGYLPAARLAAEIDDQS</sequence>
<feature type="domain" description="Disulphide bond isomerase DsbC/G N-terminal" evidence="8">
    <location>
        <begin position="31"/>
        <end position="96"/>
    </location>
</feature>
<dbReference type="RefSeq" id="WP_114696106.1">
    <property type="nucleotide sequence ID" value="NZ_QQOH01000003.1"/>
</dbReference>
<evidence type="ECO:0000313" key="11">
    <source>
        <dbReference type="Proteomes" id="UP000253769"/>
    </source>
</evidence>
<dbReference type="InterPro" id="IPR033954">
    <property type="entry name" value="DiS-bond_Isoase_DsbC/G"/>
</dbReference>
<dbReference type="SUPFAM" id="SSF52833">
    <property type="entry name" value="Thioredoxin-like"/>
    <property type="match status" value="1"/>
</dbReference>
<dbReference type="AlphaFoldDB" id="A0A369WEJ5"/>
<evidence type="ECO:0000256" key="2">
    <source>
        <dbReference type="ARBA" id="ARBA00009813"/>
    </source>
</evidence>
<dbReference type="GO" id="GO:0042597">
    <property type="term" value="C:periplasmic space"/>
    <property type="evidence" value="ECO:0007669"/>
    <property type="project" value="UniProtKB-SubCell"/>
</dbReference>
<dbReference type="InterPro" id="IPR009094">
    <property type="entry name" value="DiS-bond_isomerase_DsbC/G_N_sf"/>
</dbReference>
<evidence type="ECO:0000256" key="7">
    <source>
        <dbReference type="RuleBase" id="RU364038"/>
    </source>
</evidence>
<dbReference type="Gene3D" id="3.10.450.70">
    <property type="entry name" value="Disulphide bond isomerase, DsbC/G, N-terminal"/>
    <property type="match status" value="1"/>
</dbReference>